<evidence type="ECO:0000313" key="2">
    <source>
        <dbReference type="Proteomes" id="UP001239111"/>
    </source>
</evidence>
<reference evidence="1" key="1">
    <citation type="submission" date="2023-04" db="EMBL/GenBank/DDBJ databases">
        <title>A chromosome-level genome assembly of the parasitoid wasp Eretmocerus hayati.</title>
        <authorList>
            <person name="Zhong Y."/>
            <person name="Liu S."/>
            <person name="Liu Y."/>
        </authorList>
    </citation>
    <scope>NUCLEOTIDE SEQUENCE</scope>
    <source>
        <strain evidence="1">ZJU_SS_LIU_2023</strain>
    </source>
</reference>
<proteinExistence type="predicted"/>
<name>A0ACC2NL85_9HYME</name>
<protein>
    <submittedName>
        <fullName evidence="1">Uncharacterized protein</fullName>
    </submittedName>
</protein>
<sequence length="128" mass="14623">MPKLVGLEVTILQRTGMTCGICKDREFEQKVHYFAHVVQHGLHMVECRSNGCGLFLKFKSSMESHYTKRHGDGLRVVKCTMRGCAYEGTKHNMSRHVKNVHGQGNIKQCRGCNKMLEASNMWKHKCKA</sequence>
<evidence type="ECO:0000313" key="1">
    <source>
        <dbReference type="EMBL" id="KAJ8671857.1"/>
    </source>
</evidence>
<organism evidence="1 2">
    <name type="scientific">Eretmocerus hayati</name>
    <dbReference type="NCBI Taxonomy" id="131215"/>
    <lineage>
        <taxon>Eukaryota</taxon>
        <taxon>Metazoa</taxon>
        <taxon>Ecdysozoa</taxon>
        <taxon>Arthropoda</taxon>
        <taxon>Hexapoda</taxon>
        <taxon>Insecta</taxon>
        <taxon>Pterygota</taxon>
        <taxon>Neoptera</taxon>
        <taxon>Endopterygota</taxon>
        <taxon>Hymenoptera</taxon>
        <taxon>Apocrita</taxon>
        <taxon>Proctotrupomorpha</taxon>
        <taxon>Chalcidoidea</taxon>
        <taxon>Aphelinidae</taxon>
        <taxon>Aphelininae</taxon>
        <taxon>Eretmocerus</taxon>
    </lineage>
</organism>
<dbReference type="Proteomes" id="UP001239111">
    <property type="component" value="Chromosome 3"/>
</dbReference>
<gene>
    <name evidence="1" type="ORF">QAD02_003116</name>
</gene>
<comment type="caution">
    <text evidence="1">The sequence shown here is derived from an EMBL/GenBank/DDBJ whole genome shotgun (WGS) entry which is preliminary data.</text>
</comment>
<accession>A0ACC2NL85</accession>
<keyword evidence="2" id="KW-1185">Reference proteome</keyword>
<dbReference type="EMBL" id="CM056743">
    <property type="protein sequence ID" value="KAJ8671857.1"/>
    <property type="molecule type" value="Genomic_DNA"/>
</dbReference>